<organism evidence="1 2">
    <name type="scientific">Glossina pallidipes</name>
    <name type="common">Tsetse fly</name>
    <dbReference type="NCBI Taxonomy" id="7398"/>
    <lineage>
        <taxon>Eukaryota</taxon>
        <taxon>Metazoa</taxon>
        <taxon>Ecdysozoa</taxon>
        <taxon>Arthropoda</taxon>
        <taxon>Hexapoda</taxon>
        <taxon>Insecta</taxon>
        <taxon>Pterygota</taxon>
        <taxon>Neoptera</taxon>
        <taxon>Endopterygota</taxon>
        <taxon>Diptera</taxon>
        <taxon>Brachycera</taxon>
        <taxon>Muscomorpha</taxon>
        <taxon>Hippoboscoidea</taxon>
        <taxon>Glossinidae</taxon>
        <taxon>Glossina</taxon>
    </lineage>
</organism>
<dbReference type="Proteomes" id="UP000092445">
    <property type="component" value="Unassembled WGS sequence"/>
</dbReference>
<proteinExistence type="predicted"/>
<dbReference type="AlphaFoldDB" id="A0A1A9Z6Q1"/>
<keyword evidence="2" id="KW-1185">Reference proteome</keyword>
<sequence>MTCSETISDLFLEQMTGDAQLNIYTISKQVHQENDELFEEVLGYLMELFCWSSEGKLKGNSHSKMSGNSIVKQPILGLPHKRADDENGFSNWNFVQTKNNLNSEFIVYSLIDLTSFTEQ</sequence>
<name>A0A1A9Z6Q1_GLOPL</name>
<evidence type="ECO:0000313" key="1">
    <source>
        <dbReference type="EnsemblMetazoa" id="GPAI005477-PA"/>
    </source>
</evidence>
<protein>
    <submittedName>
        <fullName evidence="1">Uncharacterized protein</fullName>
    </submittedName>
</protein>
<accession>A0A1A9Z6Q1</accession>
<reference evidence="1" key="2">
    <citation type="submission" date="2020-05" db="UniProtKB">
        <authorList>
            <consortium name="EnsemblMetazoa"/>
        </authorList>
    </citation>
    <scope>IDENTIFICATION</scope>
    <source>
        <strain evidence="1">IAEA</strain>
    </source>
</reference>
<dbReference type="EnsemblMetazoa" id="GPAI005477-RA">
    <property type="protein sequence ID" value="GPAI005477-PA"/>
    <property type="gene ID" value="GPAI005477"/>
</dbReference>
<dbReference type="VEuPathDB" id="VectorBase:GPAI005477"/>
<evidence type="ECO:0000313" key="2">
    <source>
        <dbReference type="Proteomes" id="UP000092445"/>
    </source>
</evidence>
<reference evidence="2" key="1">
    <citation type="submission" date="2014-03" db="EMBL/GenBank/DDBJ databases">
        <authorList>
            <person name="Aksoy S."/>
            <person name="Warren W."/>
            <person name="Wilson R.K."/>
        </authorList>
    </citation>
    <scope>NUCLEOTIDE SEQUENCE [LARGE SCALE GENOMIC DNA]</scope>
    <source>
        <strain evidence="2">IAEA</strain>
    </source>
</reference>